<dbReference type="InterPro" id="IPR036378">
    <property type="entry name" value="FAS1_dom_sf"/>
</dbReference>
<evidence type="ECO:0000256" key="1">
    <source>
        <dbReference type="ARBA" id="ARBA00004370"/>
    </source>
</evidence>
<accession>A0AAD1WM35</accession>
<comment type="subcellular location">
    <subcellularLocation>
        <location evidence="1">Membrane</location>
    </subcellularLocation>
</comment>
<dbReference type="Gene3D" id="2.30.180.10">
    <property type="entry name" value="FAS1 domain"/>
    <property type="match status" value="2"/>
</dbReference>
<dbReference type="AlphaFoldDB" id="A0AAD1WM35"/>
<dbReference type="InterPro" id="IPR000782">
    <property type="entry name" value="FAS1_domain"/>
</dbReference>
<dbReference type="Pfam" id="PF02469">
    <property type="entry name" value="Fasciclin"/>
    <property type="match status" value="2"/>
</dbReference>
<keyword evidence="2" id="KW-0472">Membrane</keyword>
<dbReference type="GO" id="GO:0016020">
    <property type="term" value="C:membrane"/>
    <property type="evidence" value="ECO:0007669"/>
    <property type="project" value="UniProtKB-SubCell"/>
</dbReference>
<keyword evidence="7" id="KW-1185">Reference proteome</keyword>
<feature type="domain" description="FAS1" evidence="5">
    <location>
        <begin position="1"/>
        <end position="116"/>
    </location>
</feature>
<evidence type="ECO:0000256" key="2">
    <source>
        <dbReference type="ARBA" id="ARBA00023136"/>
    </source>
</evidence>
<evidence type="ECO:0000259" key="5">
    <source>
        <dbReference type="PROSITE" id="PS50213"/>
    </source>
</evidence>
<keyword evidence="4" id="KW-0325">Glycoprotein</keyword>
<evidence type="ECO:0000313" key="6">
    <source>
        <dbReference type="EMBL" id="CAH2313279.1"/>
    </source>
</evidence>
<dbReference type="SMART" id="SM00554">
    <property type="entry name" value="FAS1"/>
    <property type="match status" value="2"/>
</dbReference>
<proteinExistence type="predicted"/>
<organism evidence="6 7">
    <name type="scientific">Pelobates cultripes</name>
    <name type="common">Western spadefoot toad</name>
    <dbReference type="NCBI Taxonomy" id="61616"/>
    <lineage>
        <taxon>Eukaryota</taxon>
        <taxon>Metazoa</taxon>
        <taxon>Chordata</taxon>
        <taxon>Craniata</taxon>
        <taxon>Vertebrata</taxon>
        <taxon>Euteleostomi</taxon>
        <taxon>Amphibia</taxon>
        <taxon>Batrachia</taxon>
        <taxon>Anura</taxon>
        <taxon>Pelobatoidea</taxon>
        <taxon>Pelobatidae</taxon>
        <taxon>Pelobates</taxon>
    </lineage>
</organism>
<dbReference type="Proteomes" id="UP001295444">
    <property type="component" value="Chromosome 08"/>
</dbReference>
<sequence>MFHQWLMNSHIIIPKEMNATALVPSNLAMETISEERKKVWLDSYMLPFFIRAHFLRGSFNSEQLKQYIGQELSTLDPRTKWEVESLHGNIMIHNASFIRRDIPASNGFIFIINKVLQPPIGNIPPSRPTLSKQLDQVPTFKMFKEALNNLGLIEEIESSEQKFTIFVPSNSAVLKFYNDSGVDELDNRTLKYHIILGEKLSPAELKSGIHKATLLGFSDWLMFYKRENQTFVHDVSLDGSFFETKNGIILGLSGVLHILKNHCDAKEITIKRVLLNFFS</sequence>
<dbReference type="PANTHER" id="PTHR24038">
    <property type="entry name" value="STABILIN"/>
    <property type="match status" value="1"/>
</dbReference>
<dbReference type="EMBL" id="OW240919">
    <property type="protein sequence ID" value="CAH2313279.1"/>
    <property type="molecule type" value="Genomic_DNA"/>
</dbReference>
<reference evidence="6" key="1">
    <citation type="submission" date="2022-03" db="EMBL/GenBank/DDBJ databases">
        <authorList>
            <person name="Alioto T."/>
            <person name="Alioto T."/>
            <person name="Gomez Garrido J."/>
        </authorList>
    </citation>
    <scope>NUCLEOTIDE SEQUENCE</scope>
</reference>
<evidence type="ECO:0000256" key="3">
    <source>
        <dbReference type="ARBA" id="ARBA00023157"/>
    </source>
</evidence>
<name>A0AAD1WM35_PELCU</name>
<gene>
    <name evidence="6" type="ORF">PECUL_23A007359</name>
</gene>
<dbReference type="SUPFAM" id="SSF82153">
    <property type="entry name" value="FAS1 domain"/>
    <property type="match status" value="2"/>
</dbReference>
<evidence type="ECO:0000256" key="4">
    <source>
        <dbReference type="ARBA" id="ARBA00023180"/>
    </source>
</evidence>
<feature type="domain" description="FAS1" evidence="5">
    <location>
        <begin position="127"/>
        <end position="256"/>
    </location>
</feature>
<dbReference type="PROSITE" id="PS50213">
    <property type="entry name" value="FAS1"/>
    <property type="match status" value="2"/>
</dbReference>
<evidence type="ECO:0000313" key="7">
    <source>
        <dbReference type="Proteomes" id="UP001295444"/>
    </source>
</evidence>
<protein>
    <submittedName>
        <fullName evidence="6">Stabilin-1 isoform X1</fullName>
    </submittedName>
</protein>
<dbReference type="PANTHER" id="PTHR24038:SF8">
    <property type="entry name" value="STABILIN-1"/>
    <property type="match status" value="1"/>
</dbReference>
<keyword evidence="3" id="KW-1015">Disulfide bond</keyword>